<feature type="domain" description="Glycosyl transferase family 1" evidence="2">
    <location>
        <begin position="174"/>
        <end position="333"/>
    </location>
</feature>
<dbReference type="RefSeq" id="WP_338482038.1">
    <property type="nucleotide sequence ID" value="NZ_CP145156.1"/>
</dbReference>
<keyword evidence="3" id="KW-0328">Glycosyltransferase</keyword>
<dbReference type="PANTHER" id="PTHR46401:SF2">
    <property type="entry name" value="GLYCOSYLTRANSFERASE WBBK-RELATED"/>
    <property type="match status" value="1"/>
</dbReference>
<name>A0ABZ2E176_RAOOR</name>
<keyword evidence="1 3" id="KW-0808">Transferase</keyword>
<evidence type="ECO:0000256" key="1">
    <source>
        <dbReference type="ARBA" id="ARBA00022679"/>
    </source>
</evidence>
<dbReference type="SUPFAM" id="SSF53756">
    <property type="entry name" value="UDP-Glycosyltransferase/glycogen phosphorylase"/>
    <property type="match status" value="1"/>
</dbReference>
<dbReference type="GO" id="GO:0016757">
    <property type="term" value="F:glycosyltransferase activity"/>
    <property type="evidence" value="ECO:0007669"/>
    <property type="project" value="UniProtKB-KW"/>
</dbReference>
<dbReference type="Pfam" id="PF00534">
    <property type="entry name" value="Glycos_transf_1"/>
    <property type="match status" value="1"/>
</dbReference>
<reference evidence="3 4" key="1">
    <citation type="submission" date="2024-02" db="EMBL/GenBank/DDBJ databases">
        <title>Tn5403 promotes plasmid rearrangements and degradation of the Klebsiella pneumoniae carbapenemase (KPC) transposon Tn4401.</title>
        <authorList>
            <person name="Sheppard A.E."/>
            <person name="Barry K.E."/>
            <person name="Parikh H.I."/>
            <person name="Vegesana K."/>
            <person name="Sebra R."/>
            <person name="George S."/>
            <person name="Sanderson N.D."/>
            <person name="Stoesser N."/>
            <person name="Eyre D.W."/>
            <person name="Crook D.W."/>
            <person name="Walker A.S."/>
            <person name="Mathers A.J."/>
        </authorList>
    </citation>
    <scope>NUCLEOTIDE SEQUENCE [LARGE SCALE GENOMIC DNA]</scope>
    <source>
        <strain evidence="3 4">CAV1921</strain>
    </source>
</reference>
<dbReference type="Gene3D" id="3.40.50.2000">
    <property type="entry name" value="Glycogen Phosphorylase B"/>
    <property type="match status" value="1"/>
</dbReference>
<dbReference type="EMBL" id="CP145163">
    <property type="protein sequence ID" value="WWC13340.1"/>
    <property type="molecule type" value="Genomic_DNA"/>
</dbReference>
<organism evidence="3 4">
    <name type="scientific">Raoultella ornithinolytica</name>
    <name type="common">Klebsiella ornithinolytica</name>
    <dbReference type="NCBI Taxonomy" id="54291"/>
    <lineage>
        <taxon>Bacteria</taxon>
        <taxon>Pseudomonadati</taxon>
        <taxon>Pseudomonadota</taxon>
        <taxon>Gammaproteobacteria</taxon>
        <taxon>Enterobacterales</taxon>
        <taxon>Enterobacteriaceae</taxon>
        <taxon>Klebsiella/Raoultella group</taxon>
        <taxon>Raoultella</taxon>
    </lineage>
</organism>
<protein>
    <submittedName>
        <fullName evidence="3">Glycosyltransferase</fullName>
        <ecNumber evidence="3">2.4.-.-</ecNumber>
    </submittedName>
</protein>
<dbReference type="Proteomes" id="UP001350972">
    <property type="component" value="Chromosome"/>
</dbReference>
<keyword evidence="4" id="KW-1185">Reference proteome</keyword>
<evidence type="ECO:0000313" key="4">
    <source>
        <dbReference type="Proteomes" id="UP001350972"/>
    </source>
</evidence>
<evidence type="ECO:0000313" key="3">
    <source>
        <dbReference type="EMBL" id="WWC13340.1"/>
    </source>
</evidence>
<accession>A0ABZ2E176</accession>
<proteinExistence type="predicted"/>
<sequence>MVEGGILTIFKDTIDSFSTVFNDCQIICLVHDKDLFPVQQAIKNVKFIEFRTIKKGWLRRIYFEYIYSYFLSRRLKPIFWFCLHDMSAYLYKTKQYVYCHNPSPFYKAGYDEWRLDKKFFLFTKFYSLLYKINIKSNSKIIVQQKWIADNFSEWFGVNNLIVSKPVGENNDSQIFRESQRVGQKIRFLYPAVPRVFKNFEVLLDAIKYIKKNEPKIYSCIVVNLTFGEGFNKCGDDFIQKCFRNNVDVIKFIGFKSKDKLFSIYENETDCILFPSRLETWGLPLSEAKKFGLPIIAADLPYAKETVDKYKWVKYFDPLNAEQLAKVIVSFVAKEIIFDDLSIPDDSEWDTCYHWNDLADVISKEIYSIGKN</sequence>
<dbReference type="PANTHER" id="PTHR46401">
    <property type="entry name" value="GLYCOSYLTRANSFERASE WBBK-RELATED"/>
    <property type="match status" value="1"/>
</dbReference>
<dbReference type="EC" id="2.4.-.-" evidence="3"/>
<dbReference type="InterPro" id="IPR001296">
    <property type="entry name" value="Glyco_trans_1"/>
</dbReference>
<gene>
    <name evidence="3" type="ORF">LM286_08495</name>
</gene>
<evidence type="ECO:0000259" key="2">
    <source>
        <dbReference type="Pfam" id="PF00534"/>
    </source>
</evidence>